<dbReference type="PANTHER" id="PTHR11956:SF5">
    <property type="entry name" value="ARGININE--TRNA LIGASE, CYTOPLASMIC"/>
    <property type="match status" value="1"/>
</dbReference>
<dbReference type="PANTHER" id="PTHR11956">
    <property type="entry name" value="ARGINYL-TRNA SYNTHETASE"/>
    <property type="match status" value="1"/>
</dbReference>
<dbReference type="Pfam" id="PF05746">
    <property type="entry name" value="DALR_1"/>
    <property type="match status" value="1"/>
</dbReference>
<dbReference type="Pfam" id="PF03485">
    <property type="entry name" value="Arg_tRNA_synt_N"/>
    <property type="match status" value="1"/>
</dbReference>
<dbReference type="NCBIfam" id="TIGR00456">
    <property type="entry name" value="argS"/>
    <property type="match status" value="1"/>
</dbReference>
<dbReference type="CDD" id="cd00671">
    <property type="entry name" value="ArgRS_core"/>
    <property type="match status" value="1"/>
</dbReference>
<dbReference type="SUPFAM" id="SSF52374">
    <property type="entry name" value="Nucleotidylyl transferase"/>
    <property type="match status" value="1"/>
</dbReference>
<evidence type="ECO:0000256" key="10">
    <source>
        <dbReference type="ARBA" id="ARBA00049339"/>
    </source>
</evidence>
<dbReference type="SMART" id="SM00836">
    <property type="entry name" value="DALR_1"/>
    <property type="match status" value="1"/>
</dbReference>
<evidence type="ECO:0000259" key="14">
    <source>
        <dbReference type="SMART" id="SM01016"/>
    </source>
</evidence>
<dbReference type="InterPro" id="IPR009080">
    <property type="entry name" value="tRNAsynth_Ia_anticodon-bd"/>
</dbReference>
<evidence type="ECO:0000313" key="16">
    <source>
        <dbReference type="Proteomes" id="UP000077881"/>
    </source>
</evidence>
<evidence type="ECO:0000256" key="4">
    <source>
        <dbReference type="ARBA" id="ARBA00022490"/>
    </source>
</evidence>
<dbReference type="PRINTS" id="PR01038">
    <property type="entry name" value="TRNASYNTHARG"/>
</dbReference>
<accession>A0A177ZWF5</accession>
<sequence>MKDYATKITEQIDNTLSVEEIEKQIEIPKYTSQGDLAFPCFVLAKKWQKSPQEIATDLSEKLTDPLFCKFVVVGPYINAFLHKETIVKDVLAQVLKNGENYGSWNFGNGKNVVVDFSSPNIAKPFSMGHLRSTVIGNSLAHIAEKCGYKVIRINHLGDWGTQFGKLIVAYKLWGNVQQVKQNPLTELLALYVKFHTEAEKNTELEKEARLWFKKLEDGDEEAYHLWLWFREESLHEFTKIYDLLNVHFDSYHGEAFYNEQMNETIKTLNAQKLLEYSDGAQVVNLGEFNLPPCLIQKSDGATLYATRDLTAAIYRYNQYQFDKAYYVVGQEQSLHFQQIIHVLEKMEYPWANNISHIPFGFILKDGKKMSTRKGKVVLLEQVIEEAVMLAKQNIQEKNPNLLEKEEVAKMVGVGAIIFHDLKHEKQNNVEFSLEDMLKFEGNTGPYVQYTHARACSILRKAGQVNFAKDLTGKIEEESWMIIKQLILFPSIIEKSFERNEPSEVSKYLIQLAQDFNKYYAHIKILHNDHYLVTRLALVKSVTIVLEEGLRLLGMQAPEHM</sequence>
<evidence type="ECO:0000256" key="1">
    <source>
        <dbReference type="ARBA" id="ARBA00004496"/>
    </source>
</evidence>
<dbReference type="SUPFAM" id="SSF47323">
    <property type="entry name" value="Anticodon-binding domain of a subclass of class I aminoacyl-tRNA synthetases"/>
    <property type="match status" value="1"/>
</dbReference>
<name>A0A177ZWF5_9BACI</name>
<dbReference type="GO" id="GO:0005737">
    <property type="term" value="C:cytoplasm"/>
    <property type="evidence" value="ECO:0007669"/>
    <property type="project" value="UniProtKB-SubCell"/>
</dbReference>
<reference evidence="15 16" key="1">
    <citation type="submission" date="2015-05" db="EMBL/GenBank/DDBJ databases">
        <title>Comparison of genome.</title>
        <authorList>
            <person name="Zheng Z."/>
            <person name="Sun M."/>
        </authorList>
    </citation>
    <scope>NUCLEOTIDE SEQUENCE [LARGE SCALE GENOMIC DNA]</scope>
    <source>
        <strain evidence="15 16">G25-74</strain>
    </source>
</reference>
<dbReference type="GO" id="GO:0004814">
    <property type="term" value="F:arginine-tRNA ligase activity"/>
    <property type="evidence" value="ECO:0007669"/>
    <property type="project" value="UniProtKB-UniRule"/>
</dbReference>
<dbReference type="FunFam" id="3.40.50.620:FF:000116">
    <property type="entry name" value="Arginine--tRNA ligase"/>
    <property type="match status" value="1"/>
</dbReference>
<dbReference type="OrthoDB" id="9805987at2"/>
<protein>
    <recommendedName>
        <fullName evidence="11">Arginine--tRNA ligase</fullName>
        <ecNumber evidence="11">6.1.1.19</ecNumber>
    </recommendedName>
    <alternativeName>
        <fullName evidence="11">Arginyl-tRNA synthetase</fullName>
        <shortName evidence="11">ArgRS</shortName>
    </alternativeName>
</protein>
<dbReference type="EC" id="6.1.1.19" evidence="11"/>
<evidence type="ECO:0000256" key="9">
    <source>
        <dbReference type="ARBA" id="ARBA00023146"/>
    </source>
</evidence>
<comment type="subunit">
    <text evidence="3 11">Monomer.</text>
</comment>
<dbReference type="EMBL" id="LDJR01000041">
    <property type="protein sequence ID" value="OAK72255.1"/>
    <property type="molecule type" value="Genomic_DNA"/>
</dbReference>
<dbReference type="InterPro" id="IPR001278">
    <property type="entry name" value="Arg-tRNA-ligase"/>
</dbReference>
<evidence type="ECO:0000256" key="8">
    <source>
        <dbReference type="ARBA" id="ARBA00022917"/>
    </source>
</evidence>
<evidence type="ECO:0000256" key="7">
    <source>
        <dbReference type="ARBA" id="ARBA00022840"/>
    </source>
</evidence>
<comment type="catalytic activity">
    <reaction evidence="10 11">
        <text>tRNA(Arg) + L-arginine + ATP = L-arginyl-tRNA(Arg) + AMP + diphosphate</text>
        <dbReference type="Rhea" id="RHEA:20301"/>
        <dbReference type="Rhea" id="RHEA-COMP:9658"/>
        <dbReference type="Rhea" id="RHEA-COMP:9673"/>
        <dbReference type="ChEBI" id="CHEBI:30616"/>
        <dbReference type="ChEBI" id="CHEBI:32682"/>
        <dbReference type="ChEBI" id="CHEBI:33019"/>
        <dbReference type="ChEBI" id="CHEBI:78442"/>
        <dbReference type="ChEBI" id="CHEBI:78513"/>
        <dbReference type="ChEBI" id="CHEBI:456215"/>
        <dbReference type="EC" id="6.1.1.19"/>
    </reaction>
</comment>
<dbReference type="Proteomes" id="UP000077881">
    <property type="component" value="Unassembled WGS sequence"/>
</dbReference>
<keyword evidence="6 11" id="KW-0547">Nucleotide-binding</keyword>
<dbReference type="InterPro" id="IPR005148">
    <property type="entry name" value="Arg-tRNA-synth_N"/>
</dbReference>
<dbReference type="SMART" id="SM01016">
    <property type="entry name" value="Arg_tRNA_synt_N"/>
    <property type="match status" value="1"/>
</dbReference>
<evidence type="ECO:0000256" key="3">
    <source>
        <dbReference type="ARBA" id="ARBA00011245"/>
    </source>
</evidence>
<keyword evidence="5 11" id="KW-0436">Ligase</keyword>
<keyword evidence="16" id="KW-1185">Reference proteome</keyword>
<evidence type="ECO:0000256" key="6">
    <source>
        <dbReference type="ARBA" id="ARBA00022741"/>
    </source>
</evidence>
<feature type="domain" description="DALR anticodon binding" evidence="13">
    <location>
        <begin position="447"/>
        <end position="560"/>
    </location>
</feature>
<comment type="similarity">
    <text evidence="2 11 12">Belongs to the class-I aminoacyl-tRNA synthetase family.</text>
</comment>
<evidence type="ECO:0000256" key="11">
    <source>
        <dbReference type="HAMAP-Rule" id="MF_00123"/>
    </source>
</evidence>
<proteinExistence type="inferred from homology"/>
<feature type="short sequence motif" description="'HIGH' region" evidence="11">
    <location>
        <begin position="119"/>
        <end position="129"/>
    </location>
</feature>
<keyword evidence="9 11" id="KW-0030">Aminoacyl-tRNA synthetase</keyword>
<dbReference type="GO" id="GO:0005524">
    <property type="term" value="F:ATP binding"/>
    <property type="evidence" value="ECO:0007669"/>
    <property type="project" value="UniProtKB-UniRule"/>
</dbReference>
<comment type="subcellular location">
    <subcellularLocation>
        <location evidence="1 11">Cytoplasm</location>
    </subcellularLocation>
</comment>
<comment type="caution">
    <text evidence="15">The sequence shown here is derived from an EMBL/GenBank/DDBJ whole genome shotgun (WGS) entry which is preliminary data.</text>
</comment>
<dbReference type="FunFam" id="1.10.730.10:FF:000006">
    <property type="entry name" value="Arginyl-tRNA synthetase 2, mitochondrial"/>
    <property type="match status" value="1"/>
</dbReference>
<gene>
    <name evidence="11" type="primary">argS</name>
    <name evidence="15" type="ORF">ABB05_09095</name>
</gene>
<dbReference type="AlphaFoldDB" id="A0A177ZWF5"/>
<keyword evidence="7 11" id="KW-0067">ATP-binding</keyword>
<dbReference type="InterPro" id="IPR036695">
    <property type="entry name" value="Arg-tRNA-synth_N_sf"/>
</dbReference>
<dbReference type="Gene3D" id="3.30.1360.70">
    <property type="entry name" value="Arginyl tRNA synthetase N-terminal domain"/>
    <property type="match status" value="1"/>
</dbReference>
<feature type="domain" description="Arginyl tRNA synthetase N-terminal" evidence="14">
    <location>
        <begin position="2"/>
        <end position="81"/>
    </location>
</feature>
<dbReference type="Gene3D" id="3.40.50.620">
    <property type="entry name" value="HUPs"/>
    <property type="match status" value="1"/>
</dbReference>
<evidence type="ECO:0000313" key="15">
    <source>
        <dbReference type="EMBL" id="OAK72255.1"/>
    </source>
</evidence>
<dbReference type="STRING" id="217031.ABB05_09095"/>
<evidence type="ECO:0000256" key="5">
    <source>
        <dbReference type="ARBA" id="ARBA00022598"/>
    </source>
</evidence>
<dbReference type="Pfam" id="PF00750">
    <property type="entry name" value="tRNA-synt_1d"/>
    <property type="match status" value="1"/>
</dbReference>
<dbReference type="Gene3D" id="1.10.730.10">
    <property type="entry name" value="Isoleucyl-tRNA Synthetase, Domain 1"/>
    <property type="match status" value="1"/>
</dbReference>
<dbReference type="CDD" id="cd07956">
    <property type="entry name" value="Anticodon_Ia_Arg"/>
    <property type="match status" value="1"/>
</dbReference>
<organism evidence="15 16">
    <name type="scientific">Lederbergia galactosidilytica</name>
    <dbReference type="NCBI Taxonomy" id="217031"/>
    <lineage>
        <taxon>Bacteria</taxon>
        <taxon>Bacillati</taxon>
        <taxon>Bacillota</taxon>
        <taxon>Bacilli</taxon>
        <taxon>Bacillales</taxon>
        <taxon>Bacillaceae</taxon>
        <taxon>Lederbergia</taxon>
    </lineage>
</organism>
<evidence type="ECO:0000256" key="12">
    <source>
        <dbReference type="RuleBase" id="RU363038"/>
    </source>
</evidence>
<evidence type="ECO:0000256" key="2">
    <source>
        <dbReference type="ARBA" id="ARBA00005594"/>
    </source>
</evidence>
<dbReference type="InterPro" id="IPR008909">
    <property type="entry name" value="DALR_anticod-bd"/>
</dbReference>
<dbReference type="SUPFAM" id="SSF55190">
    <property type="entry name" value="Arginyl-tRNA synthetase (ArgRS), N-terminal 'additional' domain"/>
    <property type="match status" value="1"/>
</dbReference>
<dbReference type="InterPro" id="IPR035684">
    <property type="entry name" value="ArgRS_core"/>
</dbReference>
<keyword evidence="4 11" id="KW-0963">Cytoplasm</keyword>
<keyword evidence="8 11" id="KW-0648">Protein biosynthesis</keyword>
<dbReference type="PATRIC" id="fig|217031.6.peg.1924"/>
<dbReference type="InterPro" id="IPR014729">
    <property type="entry name" value="Rossmann-like_a/b/a_fold"/>
</dbReference>
<dbReference type="HAMAP" id="MF_00123">
    <property type="entry name" value="Arg_tRNA_synth"/>
    <property type="match status" value="1"/>
</dbReference>
<evidence type="ECO:0000259" key="13">
    <source>
        <dbReference type="SMART" id="SM00836"/>
    </source>
</evidence>
<dbReference type="GO" id="GO:0006420">
    <property type="term" value="P:arginyl-tRNA aminoacylation"/>
    <property type="evidence" value="ECO:0007669"/>
    <property type="project" value="UniProtKB-UniRule"/>
</dbReference>